<dbReference type="SUPFAM" id="SSF50621">
    <property type="entry name" value="Alanine racemase C-terminal domain-like"/>
    <property type="match status" value="1"/>
</dbReference>
<dbReference type="FunFam" id="3.20.20.10:FF:000008">
    <property type="entry name" value="Ornithine decarboxylase"/>
    <property type="match status" value="1"/>
</dbReference>
<proteinExistence type="inferred from homology"/>
<dbReference type="InterPro" id="IPR002433">
    <property type="entry name" value="Orn_de-COase"/>
</dbReference>
<evidence type="ECO:0000313" key="10">
    <source>
        <dbReference type="EMBL" id="GAA4948322.1"/>
    </source>
</evidence>
<comment type="pathway">
    <text evidence="5">Amine and polyamine biosynthesis; putrescine biosynthesis via L-ornithine pathway; putrescine from L-ornithine: step 1/1.</text>
</comment>
<dbReference type="EC" id="4.1.1.17" evidence="6"/>
<comment type="cofactor">
    <cofactor evidence="1 8">
        <name>pyridoxal 5'-phosphate</name>
        <dbReference type="ChEBI" id="CHEBI:597326"/>
    </cofactor>
</comment>
<dbReference type="Pfam" id="PF02784">
    <property type="entry name" value="Orn_Arg_deC_N"/>
    <property type="match status" value="1"/>
</dbReference>
<name>A0AAV3U4Z8_9ALTE</name>
<feature type="modified residue" description="N6-(pyridoxal phosphate)lysine" evidence="8">
    <location>
        <position position="61"/>
    </location>
</feature>
<keyword evidence="3 8" id="KW-0663">Pyridoxal phosphate</keyword>
<reference evidence="11" key="1">
    <citation type="journal article" date="2019" name="Int. J. Syst. Evol. Microbiol.">
        <title>The Global Catalogue of Microorganisms (GCM) 10K type strain sequencing project: providing services to taxonomists for standard genome sequencing and annotation.</title>
        <authorList>
            <consortium name="The Broad Institute Genomics Platform"/>
            <consortium name="The Broad Institute Genome Sequencing Center for Infectious Disease"/>
            <person name="Wu L."/>
            <person name="Ma J."/>
        </authorList>
    </citation>
    <scope>NUCLEOTIDE SEQUENCE [LARGE SCALE GENOMIC DNA]</scope>
    <source>
        <strain evidence="11">JCM 19134</strain>
    </source>
</reference>
<organism evidence="10 11">
    <name type="scientific">Halioxenophilus aromaticivorans</name>
    <dbReference type="NCBI Taxonomy" id="1306992"/>
    <lineage>
        <taxon>Bacteria</taxon>
        <taxon>Pseudomonadati</taxon>
        <taxon>Pseudomonadota</taxon>
        <taxon>Gammaproteobacteria</taxon>
        <taxon>Alteromonadales</taxon>
        <taxon>Alteromonadaceae</taxon>
        <taxon>Halioxenophilus</taxon>
    </lineage>
</organism>
<dbReference type="AlphaFoldDB" id="A0AAV3U4Z8"/>
<dbReference type="PANTHER" id="PTHR11482">
    <property type="entry name" value="ARGININE/DIAMINOPIMELATE/ORNITHINE DECARBOXYLASE"/>
    <property type="match status" value="1"/>
</dbReference>
<dbReference type="InterPro" id="IPR009006">
    <property type="entry name" value="Ala_racemase/Decarboxylase_C"/>
</dbReference>
<evidence type="ECO:0000256" key="2">
    <source>
        <dbReference type="ARBA" id="ARBA00008872"/>
    </source>
</evidence>
<evidence type="ECO:0000259" key="9">
    <source>
        <dbReference type="Pfam" id="PF02784"/>
    </source>
</evidence>
<evidence type="ECO:0000313" key="11">
    <source>
        <dbReference type="Proteomes" id="UP001409585"/>
    </source>
</evidence>
<dbReference type="PRINTS" id="PR01182">
    <property type="entry name" value="ORNDCRBXLASE"/>
</dbReference>
<dbReference type="EMBL" id="BAABLX010000027">
    <property type="protein sequence ID" value="GAA4948322.1"/>
    <property type="molecule type" value="Genomic_DNA"/>
</dbReference>
<dbReference type="PRINTS" id="PR01179">
    <property type="entry name" value="ODADCRBXLASE"/>
</dbReference>
<dbReference type="InterPro" id="IPR000183">
    <property type="entry name" value="Orn/DAP/Arg_de-COase"/>
</dbReference>
<dbReference type="Gene3D" id="3.20.20.10">
    <property type="entry name" value="Alanine racemase"/>
    <property type="match status" value="1"/>
</dbReference>
<keyword evidence="11" id="KW-1185">Reference proteome</keyword>
<dbReference type="GO" id="GO:0005737">
    <property type="term" value="C:cytoplasm"/>
    <property type="evidence" value="ECO:0007669"/>
    <property type="project" value="TreeGrafter"/>
</dbReference>
<dbReference type="GO" id="GO:0033387">
    <property type="term" value="P:putrescine biosynthetic process from arginine, via ornithine"/>
    <property type="evidence" value="ECO:0007669"/>
    <property type="project" value="TreeGrafter"/>
</dbReference>
<dbReference type="SUPFAM" id="SSF51419">
    <property type="entry name" value="PLP-binding barrel"/>
    <property type="match status" value="1"/>
</dbReference>
<dbReference type="Gene3D" id="2.40.37.10">
    <property type="entry name" value="Lyase, Ornithine Decarboxylase, Chain A, domain 1"/>
    <property type="match status" value="1"/>
</dbReference>
<dbReference type="RefSeq" id="WP_345424037.1">
    <property type="nucleotide sequence ID" value="NZ_AP031496.1"/>
</dbReference>
<dbReference type="InterPro" id="IPR022644">
    <property type="entry name" value="De-COase2_N"/>
</dbReference>
<dbReference type="PANTHER" id="PTHR11482:SF6">
    <property type="entry name" value="ORNITHINE DECARBOXYLASE 1-RELATED"/>
    <property type="match status" value="1"/>
</dbReference>
<evidence type="ECO:0000256" key="3">
    <source>
        <dbReference type="ARBA" id="ARBA00022898"/>
    </source>
</evidence>
<protein>
    <recommendedName>
        <fullName evidence="6">ornithine decarboxylase</fullName>
        <ecNumber evidence="6">4.1.1.17</ecNumber>
    </recommendedName>
</protein>
<dbReference type="InterPro" id="IPR022653">
    <property type="entry name" value="De-COase2_pyr-phos_BS"/>
</dbReference>
<evidence type="ECO:0000256" key="8">
    <source>
        <dbReference type="PIRSR" id="PIRSR600183-50"/>
    </source>
</evidence>
<comment type="catalytic activity">
    <reaction evidence="7">
        <text>L-ornithine + H(+) = putrescine + CO2</text>
        <dbReference type="Rhea" id="RHEA:22964"/>
        <dbReference type="ChEBI" id="CHEBI:15378"/>
        <dbReference type="ChEBI" id="CHEBI:16526"/>
        <dbReference type="ChEBI" id="CHEBI:46911"/>
        <dbReference type="ChEBI" id="CHEBI:326268"/>
        <dbReference type="EC" id="4.1.1.17"/>
    </reaction>
</comment>
<accession>A0AAV3U4Z8</accession>
<evidence type="ECO:0000256" key="4">
    <source>
        <dbReference type="ARBA" id="ARBA00023239"/>
    </source>
</evidence>
<evidence type="ECO:0000256" key="5">
    <source>
        <dbReference type="ARBA" id="ARBA00034115"/>
    </source>
</evidence>
<dbReference type="PROSITE" id="PS00878">
    <property type="entry name" value="ODR_DC_2_1"/>
    <property type="match status" value="1"/>
</dbReference>
<evidence type="ECO:0000256" key="7">
    <source>
        <dbReference type="ARBA" id="ARBA00049127"/>
    </source>
</evidence>
<comment type="similarity">
    <text evidence="2">Belongs to the Orn/Lys/Arg decarboxylase class-II family.</text>
</comment>
<dbReference type="CDD" id="cd00622">
    <property type="entry name" value="PLPDE_III_ODC"/>
    <property type="match status" value="1"/>
</dbReference>
<sequence>MASIQTPPPVAIKQAADAVFYRTLVQEHGSPLLVLNANVINNQYRALTAALPGVALYFAIKANPYPGVIQTLADIGCNFDIATSGEIKLLQAAKVESTRCIHTHPIKRDQDIRDALRFGCTTFVVDNLQEIEKFIPYRARVGLLLRVSFPNPASPVDLSKKFGCTPNQVDELVQRSQQHGLHIKGLSFHAGSQCLSPHNHLLAIESCAQLMADHNQRYERPMSILDIGGGFPVNYDVNAPAIDEFCRPLRKALAQLPPHFSVLAEPGRYLVAEAGTAICSIIGQAPRSNGQWYYLDNGVYDLFSGRIYDHAAYPITVFSGCSERQSATLAGPTCDSIDVIAEDIALPPLAIGDIVVGTMMGAYTNASATDFNLFPRAKVICTNIPA</sequence>
<evidence type="ECO:0000256" key="1">
    <source>
        <dbReference type="ARBA" id="ARBA00001933"/>
    </source>
</evidence>
<dbReference type="Proteomes" id="UP001409585">
    <property type="component" value="Unassembled WGS sequence"/>
</dbReference>
<comment type="caution">
    <text evidence="10">The sequence shown here is derived from an EMBL/GenBank/DDBJ whole genome shotgun (WGS) entry which is preliminary data.</text>
</comment>
<evidence type="ECO:0000256" key="6">
    <source>
        <dbReference type="ARBA" id="ARBA00034138"/>
    </source>
</evidence>
<gene>
    <name evidence="10" type="ORF">GCM10025791_30370</name>
</gene>
<feature type="domain" description="Orn/DAP/Arg decarboxylase 2 N-terminal" evidence="9">
    <location>
        <begin position="40"/>
        <end position="272"/>
    </location>
</feature>
<keyword evidence="4" id="KW-0456">Lyase</keyword>
<dbReference type="GO" id="GO:0004586">
    <property type="term" value="F:ornithine decarboxylase activity"/>
    <property type="evidence" value="ECO:0007669"/>
    <property type="project" value="UniProtKB-EC"/>
</dbReference>
<dbReference type="InterPro" id="IPR029066">
    <property type="entry name" value="PLP-binding_barrel"/>
</dbReference>
<feature type="active site" description="Proton donor" evidence="8">
    <location>
        <position position="334"/>
    </location>
</feature>